<dbReference type="GeneID" id="92208442"/>
<name>A0ABP0ZNV3_9ASCO</name>
<organism evidence="2 3">
    <name type="scientific">Lodderomyces beijingensis</name>
    <dbReference type="NCBI Taxonomy" id="1775926"/>
    <lineage>
        <taxon>Eukaryota</taxon>
        <taxon>Fungi</taxon>
        <taxon>Dikarya</taxon>
        <taxon>Ascomycota</taxon>
        <taxon>Saccharomycotina</taxon>
        <taxon>Pichiomycetes</taxon>
        <taxon>Debaryomycetaceae</taxon>
        <taxon>Candida/Lodderomyces clade</taxon>
        <taxon>Lodderomyces</taxon>
    </lineage>
</organism>
<comment type="similarity">
    <text evidence="1">Belongs to the TTI2 family.</text>
</comment>
<evidence type="ECO:0000256" key="1">
    <source>
        <dbReference type="ARBA" id="ARBA00034736"/>
    </source>
</evidence>
<dbReference type="Pfam" id="PF10521">
    <property type="entry name" value="Tti2"/>
    <property type="match status" value="1"/>
</dbReference>
<keyword evidence="3" id="KW-1185">Reference proteome</keyword>
<sequence length="375" mass="42459">MLIEEVPEVDTLKDVAKIVKSLSDLGQPPSRYHGDLLAIESAKIINYDVVKAISLHANPNLSWCSEANAQIVSSIIQSNNLQSYLTQFLNQEFRSNLKKVEKQAKSGLGGRRSGLRPKLTFQDQTFDPVPLAQAWFLIEVTKNKDREVNMLILLLLIDDFYFDTWGKIETCKVLQKLKLDTLNSLVPQLRESLSKCLLHIPPVTPEDESLSLLQVAYPSLYRVDDEFGTNLNYIETIATIMSSMSYAANFEKTMCFLLEQLSICIKRIGVDVLISVSKIFYLLNQLITNIAMMERCKVILAALRAQNEILQLESPLLYSFIFDLVGAYALLTKRVEKYKVADIQEQISVNRGSLRQLAVSCGKLSEFDELCTYIQ</sequence>
<protein>
    <submittedName>
        <fullName evidence="2">Uncharacterized protein</fullName>
    </submittedName>
</protein>
<dbReference type="RefSeq" id="XP_066830184.1">
    <property type="nucleotide sequence ID" value="XM_066973335.1"/>
</dbReference>
<evidence type="ECO:0000313" key="2">
    <source>
        <dbReference type="EMBL" id="CAK9439022.1"/>
    </source>
</evidence>
<dbReference type="InterPro" id="IPR018870">
    <property type="entry name" value="Tti2"/>
</dbReference>
<reference evidence="2 3" key="1">
    <citation type="submission" date="2024-03" db="EMBL/GenBank/DDBJ databases">
        <authorList>
            <person name="Brejova B."/>
        </authorList>
    </citation>
    <scope>NUCLEOTIDE SEQUENCE [LARGE SCALE GENOMIC DNA]</scope>
    <source>
        <strain evidence="2 3">CBS 14171</strain>
    </source>
</reference>
<gene>
    <name evidence="2" type="ORF">LODBEIA_P32460</name>
</gene>
<evidence type="ECO:0000313" key="3">
    <source>
        <dbReference type="Proteomes" id="UP001497383"/>
    </source>
</evidence>
<proteinExistence type="inferred from homology"/>
<accession>A0ABP0ZNV3</accession>
<dbReference type="EMBL" id="OZ022408">
    <property type="protein sequence ID" value="CAK9439022.1"/>
    <property type="molecule type" value="Genomic_DNA"/>
</dbReference>
<dbReference type="Proteomes" id="UP001497383">
    <property type="component" value="Chromosome 4"/>
</dbReference>